<dbReference type="InterPro" id="IPR015854">
    <property type="entry name" value="ABC_transpr_LolD-like"/>
</dbReference>
<dbReference type="PROSITE" id="PS50893">
    <property type="entry name" value="ABC_TRANSPORTER_2"/>
    <property type="match status" value="1"/>
</dbReference>
<dbReference type="SMART" id="SM00382">
    <property type="entry name" value="AAA"/>
    <property type="match status" value="1"/>
</dbReference>
<dbReference type="GO" id="GO:0022857">
    <property type="term" value="F:transmembrane transporter activity"/>
    <property type="evidence" value="ECO:0007669"/>
    <property type="project" value="TreeGrafter"/>
</dbReference>
<protein>
    <submittedName>
        <fullName evidence="6">ABC-type antimicrobial peptide transport system, ATPase component</fullName>
    </submittedName>
</protein>
<dbReference type="Pfam" id="PF00005">
    <property type="entry name" value="ABC_tran"/>
    <property type="match status" value="1"/>
</dbReference>
<dbReference type="CDD" id="cd03255">
    <property type="entry name" value="ABC_MJ0796_LolCDE_FtsE"/>
    <property type="match status" value="1"/>
</dbReference>
<dbReference type="PANTHER" id="PTHR24220:SF86">
    <property type="entry name" value="ABC TRANSPORTER ABCH.1"/>
    <property type="match status" value="1"/>
</dbReference>
<reference evidence="6" key="1">
    <citation type="submission" date="2017-02" db="EMBL/GenBank/DDBJ databases">
        <authorList>
            <person name="Regsiter A."/>
            <person name="William W."/>
        </authorList>
    </citation>
    <scope>NUCLEOTIDE SEQUENCE</scope>
    <source>
        <strain evidence="6">Bib</strain>
    </source>
</reference>
<dbReference type="PROSITE" id="PS00211">
    <property type="entry name" value="ABC_TRANSPORTER_1"/>
    <property type="match status" value="1"/>
</dbReference>
<keyword evidence="3" id="KW-0067">ATP-binding</keyword>
<evidence type="ECO:0000256" key="2">
    <source>
        <dbReference type="ARBA" id="ARBA00022741"/>
    </source>
</evidence>
<accession>A0A3P3XLV9</accession>
<dbReference type="SUPFAM" id="SSF52540">
    <property type="entry name" value="P-loop containing nucleoside triphosphate hydrolases"/>
    <property type="match status" value="1"/>
</dbReference>
<name>A0A3P3XLV9_9SPIR</name>
<dbReference type="GO" id="GO:0016887">
    <property type="term" value="F:ATP hydrolysis activity"/>
    <property type="evidence" value="ECO:0007669"/>
    <property type="project" value="InterPro"/>
</dbReference>
<comment type="similarity">
    <text evidence="4">Belongs to the ABC transporter superfamily. Macrolide exporter (TC 3.A.1.122) family.</text>
</comment>
<dbReference type="Gene3D" id="3.40.50.300">
    <property type="entry name" value="P-loop containing nucleotide triphosphate hydrolases"/>
    <property type="match status" value="1"/>
</dbReference>
<sequence length="263" mass="28602">MSDIIISLDKVKKVYFLDAVEVEALKDISLDIHAGDFVSIAGPSGSGKTTILNLIGCVDKPTSGTVVVGGKRTSDLDDDSLTELRHKSIGFIFQTFNLIPVLNIRENVELPLLLDNQSAGSQSKIESKADRKEWVDFLIESVGLKDRMLHKPAELSGGQRQRVAIARALVMKPAIVLADEPTANLDSATGESILRLMRHMNETFGTTFIFSTHDPDIVEEADHIIRLKDGRIIEDRRRNGASAALLAANLETAEATGTEGGQL</sequence>
<dbReference type="EMBL" id="FWDM01000032">
    <property type="protein sequence ID" value="SLM14972.1"/>
    <property type="molecule type" value="Genomic_DNA"/>
</dbReference>
<dbReference type="GO" id="GO:0098796">
    <property type="term" value="C:membrane protein complex"/>
    <property type="evidence" value="ECO:0007669"/>
    <property type="project" value="UniProtKB-ARBA"/>
</dbReference>
<feature type="domain" description="ABC transporter" evidence="5">
    <location>
        <begin position="6"/>
        <end position="254"/>
    </location>
</feature>
<dbReference type="AlphaFoldDB" id="A0A3P3XLV9"/>
<organism evidence="6">
    <name type="scientific">uncultured spirochete</name>
    <dbReference type="NCBI Taxonomy" id="156406"/>
    <lineage>
        <taxon>Bacteria</taxon>
        <taxon>Pseudomonadati</taxon>
        <taxon>Spirochaetota</taxon>
        <taxon>Spirochaetia</taxon>
        <taxon>Spirochaetales</taxon>
        <taxon>environmental samples</taxon>
    </lineage>
</organism>
<dbReference type="InterPro" id="IPR017911">
    <property type="entry name" value="MacB-like_ATP-bd"/>
</dbReference>
<dbReference type="FunFam" id="3.40.50.300:FF:000032">
    <property type="entry name" value="Export ABC transporter ATP-binding protein"/>
    <property type="match status" value="1"/>
</dbReference>
<proteinExistence type="inferred from homology"/>
<dbReference type="InterPro" id="IPR003593">
    <property type="entry name" value="AAA+_ATPase"/>
</dbReference>
<evidence type="ECO:0000256" key="4">
    <source>
        <dbReference type="ARBA" id="ARBA00038388"/>
    </source>
</evidence>
<dbReference type="InterPro" id="IPR027417">
    <property type="entry name" value="P-loop_NTPase"/>
</dbReference>
<evidence type="ECO:0000256" key="1">
    <source>
        <dbReference type="ARBA" id="ARBA00022448"/>
    </source>
</evidence>
<dbReference type="InterPro" id="IPR017871">
    <property type="entry name" value="ABC_transporter-like_CS"/>
</dbReference>
<keyword evidence="2" id="KW-0547">Nucleotide-binding</keyword>
<dbReference type="PANTHER" id="PTHR24220">
    <property type="entry name" value="IMPORT ATP-BINDING PROTEIN"/>
    <property type="match status" value="1"/>
</dbReference>
<evidence type="ECO:0000259" key="5">
    <source>
        <dbReference type="PROSITE" id="PS50893"/>
    </source>
</evidence>
<dbReference type="GO" id="GO:0005886">
    <property type="term" value="C:plasma membrane"/>
    <property type="evidence" value="ECO:0007669"/>
    <property type="project" value="TreeGrafter"/>
</dbReference>
<evidence type="ECO:0000256" key="3">
    <source>
        <dbReference type="ARBA" id="ARBA00022840"/>
    </source>
</evidence>
<dbReference type="InterPro" id="IPR003439">
    <property type="entry name" value="ABC_transporter-like_ATP-bd"/>
</dbReference>
<keyword evidence="1" id="KW-0813">Transport</keyword>
<dbReference type="GO" id="GO:0005524">
    <property type="term" value="F:ATP binding"/>
    <property type="evidence" value="ECO:0007669"/>
    <property type="project" value="UniProtKB-KW"/>
</dbReference>
<gene>
    <name evidence="6" type="ORF">SPIROBIBN47_380011</name>
</gene>
<evidence type="ECO:0000313" key="6">
    <source>
        <dbReference type="EMBL" id="SLM14972.1"/>
    </source>
</evidence>